<feature type="transmembrane region" description="Helical" evidence="1">
    <location>
        <begin position="6"/>
        <end position="31"/>
    </location>
</feature>
<keyword evidence="1" id="KW-1133">Transmembrane helix</keyword>
<dbReference type="KEGG" id="nfn:NFRAN_1690"/>
<dbReference type="RefSeq" id="WP_134484151.1">
    <property type="nucleotide sequence ID" value="NZ_LR216287.1"/>
</dbReference>
<sequence>MNPEFVFVIFNYSIIPFIAAIITTIFVSAGYRKLKLYSFFKHNKELIVSDIDKQIRSQANQIELLSDQHKIVNEKIKEMYEIIKLIEEKISTLDIEGMESPYFANPPKREYGDDLGDIVKQPNHDHISQNHVQETHYDERKNSTIEYILKRLEGASLTTREIQVLTGRTREHTSRLMKKLYEENFVSRDITTKPFKYTITDEGRKRLSRHSSSKIHSHSYLDNENRIGRLVRN</sequence>
<accession>A0A484IED7</accession>
<reference evidence="2 3" key="1">
    <citation type="submission" date="2019-02" db="EMBL/GenBank/DDBJ databases">
        <authorList>
            <person name="Lehtovirta-Morley E L."/>
        </authorList>
    </citation>
    <scope>NUCLEOTIDE SEQUENCE [LARGE SCALE GENOMIC DNA]</scope>
    <source>
        <strain evidence="2">NFRAN1</strain>
    </source>
</reference>
<organism evidence="2 3">
    <name type="scientific">Candidatus Nitrosocosmicus franklandianus</name>
    <dbReference type="NCBI Taxonomy" id="1798806"/>
    <lineage>
        <taxon>Archaea</taxon>
        <taxon>Nitrososphaerota</taxon>
        <taxon>Nitrososphaeria</taxon>
        <taxon>Nitrososphaerales</taxon>
        <taxon>Nitrososphaeraceae</taxon>
        <taxon>Candidatus Nitrosocosmicus</taxon>
    </lineage>
</organism>
<evidence type="ECO:0000256" key="1">
    <source>
        <dbReference type="SAM" id="Phobius"/>
    </source>
</evidence>
<dbReference type="AlphaFoldDB" id="A0A484IED7"/>
<dbReference type="GeneID" id="39421014"/>
<dbReference type="SUPFAM" id="SSF46785">
    <property type="entry name" value="Winged helix' DNA-binding domain"/>
    <property type="match status" value="1"/>
</dbReference>
<dbReference type="OrthoDB" id="11435at2157"/>
<keyword evidence="3" id="KW-1185">Reference proteome</keyword>
<dbReference type="EMBL" id="LR216287">
    <property type="protein sequence ID" value="VFJ14012.1"/>
    <property type="molecule type" value="Genomic_DNA"/>
</dbReference>
<keyword evidence="1" id="KW-0812">Transmembrane</keyword>
<dbReference type="Proteomes" id="UP000294299">
    <property type="component" value="Chromosome NFRAN"/>
</dbReference>
<name>A0A484IED7_9ARCH</name>
<protein>
    <recommendedName>
        <fullName evidence="4">HTH marR-type domain-containing protein</fullName>
    </recommendedName>
</protein>
<keyword evidence="1" id="KW-0472">Membrane</keyword>
<evidence type="ECO:0008006" key="4">
    <source>
        <dbReference type="Google" id="ProtNLM"/>
    </source>
</evidence>
<evidence type="ECO:0000313" key="3">
    <source>
        <dbReference type="Proteomes" id="UP000294299"/>
    </source>
</evidence>
<dbReference type="InterPro" id="IPR036390">
    <property type="entry name" value="WH_DNA-bd_sf"/>
</dbReference>
<gene>
    <name evidence="2" type="ORF">NFRAN_1690</name>
</gene>
<proteinExistence type="predicted"/>
<evidence type="ECO:0000313" key="2">
    <source>
        <dbReference type="EMBL" id="VFJ14012.1"/>
    </source>
</evidence>